<proteinExistence type="predicted"/>
<dbReference type="SUPFAM" id="SSF48371">
    <property type="entry name" value="ARM repeat"/>
    <property type="match status" value="1"/>
</dbReference>
<evidence type="ECO:0000313" key="1">
    <source>
        <dbReference type="EMBL" id="GAG77520.1"/>
    </source>
</evidence>
<gene>
    <name evidence="1" type="ORF">S01H4_21080</name>
</gene>
<dbReference type="InterPro" id="IPR016024">
    <property type="entry name" value="ARM-type_fold"/>
</dbReference>
<evidence type="ECO:0008006" key="2">
    <source>
        <dbReference type="Google" id="ProtNLM"/>
    </source>
</evidence>
<protein>
    <recommendedName>
        <fullName evidence="2">Clathrin/coatomer adaptor adaptin-like N-terminal domain-containing protein</fullName>
    </recommendedName>
</protein>
<dbReference type="AlphaFoldDB" id="X1A5W5"/>
<comment type="caution">
    <text evidence="1">The sequence shown here is derived from an EMBL/GenBank/DDBJ whole genome shotgun (WGS) entry which is preliminary data.</text>
</comment>
<organism evidence="1">
    <name type="scientific">marine sediment metagenome</name>
    <dbReference type="NCBI Taxonomy" id="412755"/>
    <lineage>
        <taxon>unclassified sequences</taxon>
        <taxon>metagenomes</taxon>
        <taxon>ecological metagenomes</taxon>
    </lineage>
</organism>
<dbReference type="EMBL" id="BART01009525">
    <property type="protein sequence ID" value="GAG77520.1"/>
    <property type="molecule type" value="Genomic_DNA"/>
</dbReference>
<feature type="non-terminal residue" evidence="1">
    <location>
        <position position="153"/>
    </location>
</feature>
<sequence>MKDLIKAYYKEAKESRDPEIINNFLIELGKNPKSEYLNLLDFFINDLEDQLYEKIKLNLIYVIGEIGNLIPLSNDFLELLYNTYYISDRWVRNEIIQAIDKISKNTELNEKTVELISNALNDEYSVIKISTLKLISNFKKLPDSILKNLIRLM</sequence>
<dbReference type="InterPro" id="IPR011989">
    <property type="entry name" value="ARM-like"/>
</dbReference>
<reference evidence="1" key="1">
    <citation type="journal article" date="2014" name="Front. Microbiol.">
        <title>High frequency of phylogenetically diverse reductive dehalogenase-homologous genes in deep subseafloor sedimentary metagenomes.</title>
        <authorList>
            <person name="Kawai M."/>
            <person name="Futagami T."/>
            <person name="Toyoda A."/>
            <person name="Takaki Y."/>
            <person name="Nishi S."/>
            <person name="Hori S."/>
            <person name="Arai W."/>
            <person name="Tsubouchi T."/>
            <person name="Morono Y."/>
            <person name="Uchiyama I."/>
            <person name="Ito T."/>
            <person name="Fujiyama A."/>
            <person name="Inagaki F."/>
            <person name="Takami H."/>
        </authorList>
    </citation>
    <scope>NUCLEOTIDE SEQUENCE</scope>
    <source>
        <strain evidence="1">Expedition CK06-06</strain>
    </source>
</reference>
<name>X1A5W5_9ZZZZ</name>
<dbReference type="Gene3D" id="1.25.10.10">
    <property type="entry name" value="Leucine-rich Repeat Variant"/>
    <property type="match status" value="1"/>
</dbReference>
<accession>X1A5W5</accession>